<dbReference type="PANTHER" id="PTHR39963:SF1">
    <property type="entry name" value="MNMC-LIKE METHYLTRANSFERASE DOMAIN-CONTAINING PROTEIN"/>
    <property type="match status" value="1"/>
</dbReference>
<evidence type="ECO:0000313" key="2">
    <source>
        <dbReference type="EMBL" id="TKA94429.1"/>
    </source>
</evidence>
<sequence>MQSPARRCPRPLPSDPALPLPASLSIVRSEPAGLGQMAESDQSADVAWRDGIVPVSTRFDDPYFSLADGLAETRHVFLAGNGLPDRFRPGFRIAELGFGTGLNMLATLIAWQGAGCEGRLHYTSFEAFPMRAEEIARALQAFPEAEAVAGPFLAAWQAGHSCFTNGGLQVEVILGDARETLPAWQGQADAWFLDGFSPAKNPELWSEDLMCAVAGHTAPEGTFATYTAAGHVRRALQAAGFEVTRSPGHGRKRHMSSGKLRT</sequence>
<comment type="caution">
    <text evidence="2">The sequence shown here is derived from an EMBL/GenBank/DDBJ whole genome shotgun (WGS) entry which is preliminary data.</text>
</comment>
<dbReference type="InterPro" id="IPR008471">
    <property type="entry name" value="MnmC-like_methylTransf"/>
</dbReference>
<evidence type="ECO:0000313" key="3">
    <source>
        <dbReference type="Proteomes" id="UP000306340"/>
    </source>
</evidence>
<gene>
    <name evidence="2" type="ORF">FAZ78_22385</name>
</gene>
<protein>
    <submittedName>
        <fullName evidence="2">FAD-dependent oxidoreductase</fullName>
    </submittedName>
</protein>
<dbReference type="InterPro" id="IPR029063">
    <property type="entry name" value="SAM-dependent_MTases_sf"/>
</dbReference>
<dbReference type="PANTHER" id="PTHR39963">
    <property type="entry name" value="SLL0983 PROTEIN"/>
    <property type="match status" value="1"/>
</dbReference>
<dbReference type="NCBIfam" id="NF033855">
    <property type="entry name" value="tRNA_MNMC2"/>
    <property type="match status" value="1"/>
</dbReference>
<dbReference type="AlphaFoldDB" id="A0A4U0YUM0"/>
<dbReference type="GO" id="GO:0016645">
    <property type="term" value="F:oxidoreductase activity, acting on the CH-NH group of donors"/>
    <property type="evidence" value="ECO:0007669"/>
    <property type="project" value="InterPro"/>
</dbReference>
<dbReference type="SUPFAM" id="SSF53335">
    <property type="entry name" value="S-adenosyl-L-methionine-dependent methyltransferases"/>
    <property type="match status" value="1"/>
</dbReference>
<accession>A0A4U0YUM0</accession>
<dbReference type="Gene3D" id="3.40.50.150">
    <property type="entry name" value="Vaccinia Virus protein VP39"/>
    <property type="match status" value="1"/>
</dbReference>
<proteinExistence type="predicted"/>
<organism evidence="2 3">
    <name type="scientific">Cereibacter changlensis</name>
    <dbReference type="NCBI Taxonomy" id="402884"/>
    <lineage>
        <taxon>Bacteria</taxon>
        <taxon>Pseudomonadati</taxon>
        <taxon>Pseudomonadota</taxon>
        <taxon>Alphaproteobacteria</taxon>
        <taxon>Rhodobacterales</taxon>
        <taxon>Paracoccaceae</taxon>
        <taxon>Cereibacter</taxon>
    </lineage>
</organism>
<feature type="domain" description="MnmC-like methyltransferase" evidence="1">
    <location>
        <begin position="153"/>
        <end position="259"/>
    </location>
</feature>
<reference evidence="2 3" key="1">
    <citation type="submission" date="2019-04" db="EMBL/GenBank/DDBJ databases">
        <title>Crypto-aerobic microbial life in anoxic (sulfidic) marine sediments.</title>
        <authorList>
            <person name="Bhattacharya S."/>
            <person name="Roy C."/>
            <person name="Mondal N."/>
            <person name="Sarkar J."/>
            <person name="Mandal S."/>
            <person name="Rameez M.J."/>
            <person name="Ghosh W."/>
        </authorList>
    </citation>
    <scope>NUCLEOTIDE SEQUENCE [LARGE SCALE GENOMIC DNA]</scope>
    <source>
        <strain evidence="2 3">SBBC</strain>
    </source>
</reference>
<dbReference type="InterPro" id="IPR047785">
    <property type="entry name" value="tRNA_MNMC2"/>
</dbReference>
<dbReference type="GO" id="GO:0004808">
    <property type="term" value="F:tRNA (5-methylaminomethyl-2-thiouridylate)(34)-methyltransferase activity"/>
    <property type="evidence" value="ECO:0007669"/>
    <property type="project" value="InterPro"/>
</dbReference>
<evidence type="ECO:0000259" key="1">
    <source>
        <dbReference type="Pfam" id="PF05430"/>
    </source>
</evidence>
<dbReference type="Proteomes" id="UP000306340">
    <property type="component" value="Unassembled WGS sequence"/>
</dbReference>
<dbReference type="Pfam" id="PF05430">
    <property type="entry name" value="Methyltransf_30"/>
    <property type="match status" value="1"/>
</dbReference>
<dbReference type="EMBL" id="SWAU01000358">
    <property type="protein sequence ID" value="TKA94429.1"/>
    <property type="molecule type" value="Genomic_DNA"/>
</dbReference>
<name>A0A4U0YUM0_9RHOB</name>